<evidence type="ECO:0000256" key="2">
    <source>
        <dbReference type="SAM" id="MobiDB-lite"/>
    </source>
</evidence>
<dbReference type="GO" id="GO:0005739">
    <property type="term" value="C:mitochondrion"/>
    <property type="evidence" value="ECO:0007669"/>
    <property type="project" value="TreeGrafter"/>
</dbReference>
<keyword evidence="1" id="KW-0175">Coiled coil</keyword>
<proteinExistence type="predicted"/>
<accession>A0A9W9L8V8</accession>
<feature type="region of interest" description="Disordered" evidence="2">
    <location>
        <begin position="57"/>
        <end position="114"/>
    </location>
</feature>
<name>A0A9W9L8V8_9EURO</name>
<gene>
    <name evidence="3" type="ORF">N7515_001544</name>
</gene>
<feature type="compositionally biased region" description="Basic and acidic residues" evidence="2">
    <location>
        <begin position="70"/>
        <end position="86"/>
    </location>
</feature>
<dbReference type="Proteomes" id="UP001149079">
    <property type="component" value="Unassembled WGS sequence"/>
</dbReference>
<sequence length="415" mass="48215">MEETHPLGSTRSQPTRCRQYPSPPPGLSAKEHADWVCQTFGIRSSYRDQSLQAKFRRQFQAQARRQKKKMEREKAEREKMEREKMESTLPPETDVQLPGGRGDPNLPRSDRPLAENLSADPELTIFSPARTFNTTYRPGWERLTNNLNLDSTRICEDNPTWRFPLLPLSFEAMANRLGAISHILHRKITPNSRLILARPVSTIQKPESDLFKYTPGRWIVQNYGDEISESLQIPTLPSNFDELEEFEQFKQAELLRRRQLHYHYVKQTAEKNPQHYEALTYDFSTLRRRLYDHASDPWEVDNMTLKADLVTLSRNWSGMNRDAKAACPISFSDDESTECLRLVRAQSEADEQFKACLDGIGVGGEGWVPIEHYDEARRRERKLKAAALDAAETEEERARVQEDWIFDGFCEEDYM</sequence>
<feature type="coiled-coil region" evidence="1">
    <location>
        <begin position="376"/>
        <end position="403"/>
    </location>
</feature>
<organism evidence="3 4">
    <name type="scientific">Penicillium bovifimosum</name>
    <dbReference type="NCBI Taxonomy" id="126998"/>
    <lineage>
        <taxon>Eukaryota</taxon>
        <taxon>Fungi</taxon>
        <taxon>Dikarya</taxon>
        <taxon>Ascomycota</taxon>
        <taxon>Pezizomycotina</taxon>
        <taxon>Eurotiomycetes</taxon>
        <taxon>Eurotiomycetidae</taxon>
        <taxon>Eurotiales</taxon>
        <taxon>Aspergillaceae</taxon>
        <taxon>Penicillium</taxon>
    </lineage>
</organism>
<dbReference type="RefSeq" id="XP_056524401.1">
    <property type="nucleotide sequence ID" value="XM_056662288.1"/>
</dbReference>
<comment type="caution">
    <text evidence="3">The sequence shown here is derived from an EMBL/GenBank/DDBJ whole genome shotgun (WGS) entry which is preliminary data.</text>
</comment>
<protein>
    <submittedName>
        <fullName evidence="3">Uncharacterized protein</fullName>
    </submittedName>
</protein>
<evidence type="ECO:0000256" key="1">
    <source>
        <dbReference type="SAM" id="Coils"/>
    </source>
</evidence>
<dbReference type="PANTHER" id="PTHR36091:SF2">
    <property type="entry name" value="AMINOGLYCOSIDE PHOSPHOTRANSFERASE DOMAIN-CONTAINING PROTEIN"/>
    <property type="match status" value="1"/>
</dbReference>
<dbReference type="PANTHER" id="PTHR36091">
    <property type="entry name" value="ALTERED INHERITANCE OF MITOCHONDRIA PROTEIN 9, MITOCHONDRIAL"/>
    <property type="match status" value="1"/>
</dbReference>
<reference evidence="3" key="2">
    <citation type="journal article" date="2023" name="IMA Fungus">
        <title>Comparative genomic study of the Penicillium genus elucidates a diverse pangenome and 15 lateral gene transfer events.</title>
        <authorList>
            <person name="Petersen C."/>
            <person name="Sorensen T."/>
            <person name="Nielsen M.R."/>
            <person name="Sondergaard T.E."/>
            <person name="Sorensen J.L."/>
            <person name="Fitzpatrick D.A."/>
            <person name="Frisvad J.C."/>
            <person name="Nielsen K.L."/>
        </authorList>
    </citation>
    <scope>NUCLEOTIDE SEQUENCE</scope>
    <source>
        <strain evidence="3">IBT 22155</strain>
    </source>
</reference>
<evidence type="ECO:0000313" key="4">
    <source>
        <dbReference type="Proteomes" id="UP001149079"/>
    </source>
</evidence>
<dbReference type="OrthoDB" id="4368448at2759"/>
<keyword evidence="4" id="KW-1185">Reference proteome</keyword>
<feature type="compositionally biased region" description="Polar residues" evidence="2">
    <location>
        <begin position="7"/>
        <end position="16"/>
    </location>
</feature>
<dbReference type="InterPro" id="IPR051035">
    <property type="entry name" value="Mito_inheritance_9"/>
</dbReference>
<dbReference type="AlphaFoldDB" id="A0A9W9L8V8"/>
<evidence type="ECO:0000313" key="3">
    <source>
        <dbReference type="EMBL" id="KAJ5142757.1"/>
    </source>
</evidence>
<reference evidence="3" key="1">
    <citation type="submission" date="2022-11" db="EMBL/GenBank/DDBJ databases">
        <authorList>
            <person name="Petersen C."/>
        </authorList>
    </citation>
    <scope>NUCLEOTIDE SEQUENCE</scope>
    <source>
        <strain evidence="3">IBT 22155</strain>
    </source>
</reference>
<dbReference type="EMBL" id="JAPQKL010000002">
    <property type="protein sequence ID" value="KAJ5142757.1"/>
    <property type="molecule type" value="Genomic_DNA"/>
</dbReference>
<feature type="region of interest" description="Disordered" evidence="2">
    <location>
        <begin position="1"/>
        <end position="30"/>
    </location>
</feature>
<dbReference type="GeneID" id="81401458"/>